<dbReference type="InterPro" id="IPR036852">
    <property type="entry name" value="Peptidase_S8/S53_dom_sf"/>
</dbReference>
<dbReference type="eggNOG" id="ENOG502QPQR">
    <property type="taxonomic scope" value="Eukaryota"/>
</dbReference>
<accession>G7KEU5</accession>
<evidence type="ECO:0000313" key="7">
    <source>
        <dbReference type="Proteomes" id="UP000002051"/>
    </source>
</evidence>
<proteinExistence type="inferred from homology"/>
<reference evidence="8" key="4">
    <citation type="journal article" date="2018" name="Nat. Plants">
        <title>Whole-genome landscape of Medicago truncatula symbiotic genes.</title>
        <authorList>
            <person name="Pecrix Y."/>
            <person name="Staton S.E."/>
            <person name="Sallet E."/>
            <person name="Lelandais-Briere C."/>
            <person name="Moreau S."/>
            <person name="Carrere S."/>
            <person name="Blein T."/>
            <person name="Jardinaud M.F."/>
            <person name="Latrasse D."/>
            <person name="Zouine M."/>
            <person name="Zahm M."/>
            <person name="Kreplak J."/>
            <person name="Mayjonade B."/>
            <person name="Satge C."/>
            <person name="Perez M."/>
            <person name="Cauet S."/>
            <person name="Marande W."/>
            <person name="Chantry-Darmon C."/>
            <person name="Lopez-Roques C."/>
            <person name="Bouchez O."/>
            <person name="Berard A."/>
            <person name="Debelle F."/>
            <person name="Munos S."/>
            <person name="Bendahmane A."/>
            <person name="Berges H."/>
            <person name="Niebel A."/>
            <person name="Buitink J."/>
            <person name="Frugier F."/>
            <person name="Benhamed M."/>
            <person name="Crespi M."/>
            <person name="Gouzy J."/>
            <person name="Gamas P."/>
        </authorList>
    </citation>
    <scope>NUCLEOTIDE SEQUENCE [LARGE SCALE GENOMIC DNA]</scope>
    <source>
        <strain evidence="8">cv. Jemalong A17</strain>
    </source>
</reference>
<name>G7KEU5_MEDTR</name>
<dbReference type="AlphaFoldDB" id="G7KEU5"/>
<protein>
    <submittedName>
        <fullName evidence="5">Putative cucumisin</fullName>
        <ecNumber evidence="5">3.4.21.25</ecNumber>
    </submittedName>
    <submittedName>
        <fullName evidence="4">Subtilisin-like serine protease</fullName>
    </submittedName>
</protein>
<dbReference type="Gene3D" id="3.40.50.200">
    <property type="entry name" value="Peptidase S8/S53 domain"/>
    <property type="match status" value="1"/>
</dbReference>
<comment type="subcellular location">
    <subcellularLocation>
        <location evidence="1">Secreted</location>
    </subcellularLocation>
</comment>
<dbReference type="STRING" id="3880.G7KEU5"/>
<dbReference type="Gramene" id="rna28600">
    <property type="protein sequence ID" value="RHN53669.1"/>
    <property type="gene ID" value="gene28600"/>
</dbReference>
<keyword evidence="4" id="KW-0645">Protease</keyword>
<evidence type="ECO:0000256" key="1">
    <source>
        <dbReference type="ARBA" id="ARBA00004613"/>
    </source>
</evidence>
<evidence type="ECO:0000313" key="6">
    <source>
        <dbReference type="EnsemblPlants" id="AES94152"/>
    </source>
</evidence>
<gene>
    <name evidence="4" type="ordered locus">MTR_5g011300</name>
    <name evidence="5" type="ORF">MtrunA17_Chr5g0398341</name>
</gene>
<dbReference type="EnsemblPlants" id="AES94152">
    <property type="protein sequence ID" value="AES94152"/>
    <property type="gene ID" value="MTR_5g011300"/>
</dbReference>
<comment type="similarity">
    <text evidence="2">Belongs to the peptidase S8 family.</text>
</comment>
<reference evidence="6" key="3">
    <citation type="submission" date="2015-04" db="UniProtKB">
        <authorList>
            <consortium name="EnsemblPlants"/>
        </authorList>
    </citation>
    <scope>IDENTIFICATION</scope>
    <source>
        <strain evidence="6">cv. Jemalong A17</strain>
    </source>
</reference>
<dbReference type="EC" id="3.4.21.25" evidence="5"/>
<dbReference type="PaxDb" id="3880-AES94152"/>
<dbReference type="InterPro" id="IPR045051">
    <property type="entry name" value="SBT"/>
</dbReference>
<evidence type="ECO:0000256" key="2">
    <source>
        <dbReference type="ARBA" id="ARBA00011073"/>
    </source>
</evidence>
<dbReference type="OMA" id="MPSPEWH"/>
<keyword evidence="5" id="KW-0378">Hydrolase</keyword>
<dbReference type="GO" id="GO:0006508">
    <property type="term" value="P:proteolysis"/>
    <property type="evidence" value="ECO:0007669"/>
    <property type="project" value="UniProtKB-KW"/>
</dbReference>
<evidence type="ECO:0000313" key="5">
    <source>
        <dbReference type="EMBL" id="RHN53669.1"/>
    </source>
</evidence>
<keyword evidence="7" id="KW-1185">Reference proteome</keyword>
<reference evidence="4 7" key="1">
    <citation type="journal article" date="2011" name="Nature">
        <title>The Medicago genome provides insight into the evolution of rhizobial symbioses.</title>
        <authorList>
            <person name="Young N.D."/>
            <person name="Debelle F."/>
            <person name="Oldroyd G.E."/>
            <person name="Geurts R."/>
            <person name="Cannon S.B."/>
            <person name="Udvardi M.K."/>
            <person name="Benedito V.A."/>
            <person name="Mayer K.F."/>
            <person name="Gouzy J."/>
            <person name="Schoof H."/>
            <person name="Van de Peer Y."/>
            <person name="Proost S."/>
            <person name="Cook D.R."/>
            <person name="Meyers B.C."/>
            <person name="Spannagl M."/>
            <person name="Cheung F."/>
            <person name="De Mita S."/>
            <person name="Krishnakumar V."/>
            <person name="Gundlach H."/>
            <person name="Zhou S."/>
            <person name="Mudge J."/>
            <person name="Bharti A.K."/>
            <person name="Murray J.D."/>
            <person name="Naoumkina M.A."/>
            <person name="Rosen B."/>
            <person name="Silverstein K.A."/>
            <person name="Tang H."/>
            <person name="Rombauts S."/>
            <person name="Zhao P.X."/>
            <person name="Zhou P."/>
            <person name="Barbe V."/>
            <person name="Bardou P."/>
            <person name="Bechner M."/>
            <person name="Bellec A."/>
            <person name="Berger A."/>
            <person name="Berges H."/>
            <person name="Bidwell S."/>
            <person name="Bisseling T."/>
            <person name="Choisne N."/>
            <person name="Couloux A."/>
            <person name="Denny R."/>
            <person name="Deshpande S."/>
            <person name="Dai X."/>
            <person name="Doyle J.J."/>
            <person name="Dudez A.M."/>
            <person name="Farmer A.D."/>
            <person name="Fouteau S."/>
            <person name="Franken C."/>
            <person name="Gibelin C."/>
            <person name="Gish J."/>
            <person name="Goldstein S."/>
            <person name="Gonzalez A.J."/>
            <person name="Green P.J."/>
            <person name="Hallab A."/>
            <person name="Hartog M."/>
            <person name="Hua A."/>
            <person name="Humphray S.J."/>
            <person name="Jeong D.H."/>
            <person name="Jing Y."/>
            <person name="Jocker A."/>
            <person name="Kenton S.M."/>
            <person name="Kim D.J."/>
            <person name="Klee K."/>
            <person name="Lai H."/>
            <person name="Lang C."/>
            <person name="Lin S."/>
            <person name="Macmil S.L."/>
            <person name="Magdelenat G."/>
            <person name="Matthews L."/>
            <person name="McCorrison J."/>
            <person name="Monaghan E.L."/>
            <person name="Mun J.H."/>
            <person name="Najar F.Z."/>
            <person name="Nicholson C."/>
            <person name="Noirot C."/>
            <person name="O'Bleness M."/>
            <person name="Paule C.R."/>
            <person name="Poulain J."/>
            <person name="Prion F."/>
            <person name="Qin B."/>
            <person name="Qu C."/>
            <person name="Retzel E.F."/>
            <person name="Riddle C."/>
            <person name="Sallet E."/>
            <person name="Samain S."/>
            <person name="Samson N."/>
            <person name="Sanders I."/>
            <person name="Saurat O."/>
            <person name="Scarpelli C."/>
            <person name="Schiex T."/>
            <person name="Segurens B."/>
            <person name="Severin A.J."/>
            <person name="Sherrier D.J."/>
            <person name="Shi R."/>
            <person name="Sims S."/>
            <person name="Singer S.R."/>
            <person name="Sinharoy S."/>
            <person name="Sterck L."/>
            <person name="Viollet A."/>
            <person name="Wang B.B."/>
            <person name="Wang K."/>
            <person name="Wang M."/>
            <person name="Wang X."/>
            <person name="Warfsmann J."/>
            <person name="Weissenbach J."/>
            <person name="White D.D."/>
            <person name="White J.D."/>
            <person name="Wiley G.B."/>
            <person name="Wincker P."/>
            <person name="Xing Y."/>
            <person name="Yang L."/>
            <person name="Yao Z."/>
            <person name="Ying F."/>
            <person name="Zhai J."/>
            <person name="Zhou L."/>
            <person name="Zuber A."/>
            <person name="Denarie J."/>
            <person name="Dixon R.A."/>
            <person name="May G.D."/>
            <person name="Schwartz D.C."/>
            <person name="Rogers J."/>
            <person name="Quetier F."/>
            <person name="Town C.D."/>
            <person name="Roe B.A."/>
        </authorList>
    </citation>
    <scope>NUCLEOTIDE SEQUENCE [LARGE SCALE GENOMIC DNA]</scope>
    <source>
        <strain evidence="4">A17</strain>
        <strain evidence="6 7">cv. Jemalong A17</strain>
    </source>
</reference>
<dbReference type="Proteomes" id="UP000002051">
    <property type="component" value="Chromosome 5"/>
</dbReference>
<dbReference type="GO" id="GO:0005576">
    <property type="term" value="C:extracellular region"/>
    <property type="evidence" value="ECO:0007669"/>
    <property type="project" value="UniProtKB-SubCell"/>
</dbReference>
<dbReference type="GO" id="GO:0004252">
    <property type="term" value="F:serine-type endopeptidase activity"/>
    <property type="evidence" value="ECO:0007669"/>
    <property type="project" value="InterPro"/>
</dbReference>
<dbReference type="SUPFAM" id="SSF52743">
    <property type="entry name" value="Subtilisin-like"/>
    <property type="match status" value="1"/>
</dbReference>
<dbReference type="EMBL" id="PSQE01000005">
    <property type="protein sequence ID" value="RHN53669.1"/>
    <property type="molecule type" value="Genomic_DNA"/>
</dbReference>
<dbReference type="EMBL" id="CM001221">
    <property type="protein sequence ID" value="AES94152.1"/>
    <property type="molecule type" value="Genomic_DNA"/>
</dbReference>
<evidence type="ECO:0000256" key="3">
    <source>
        <dbReference type="ARBA" id="ARBA00022729"/>
    </source>
</evidence>
<dbReference type="PANTHER" id="PTHR10795">
    <property type="entry name" value="PROPROTEIN CONVERTASE SUBTILISIN/KEXIN"/>
    <property type="match status" value="1"/>
</dbReference>
<reference evidence="4 7" key="2">
    <citation type="journal article" date="2014" name="BMC Genomics">
        <title>An improved genome release (version Mt4.0) for the model legume Medicago truncatula.</title>
        <authorList>
            <person name="Tang H."/>
            <person name="Krishnakumar V."/>
            <person name="Bidwell S."/>
            <person name="Rosen B."/>
            <person name="Chan A."/>
            <person name="Zhou S."/>
            <person name="Gentzbittel L."/>
            <person name="Childs K.L."/>
            <person name="Yandell M."/>
            <person name="Gundlach H."/>
            <person name="Mayer K.F."/>
            <person name="Schwartz D.C."/>
            <person name="Town C.D."/>
        </authorList>
    </citation>
    <scope>GENOME REANNOTATION</scope>
    <source>
        <strain evidence="6 7">cv. Jemalong A17</strain>
    </source>
</reference>
<evidence type="ECO:0000313" key="8">
    <source>
        <dbReference type="Proteomes" id="UP000265566"/>
    </source>
</evidence>
<sequence length="98" mass="10729">MSCFHLNGIAALLKNSHPDRSPAAIKSAIMTTAYEFNLQGKAILDQRLKPADLFATGAGYVNHLKANDPGLVYDIEPNDIVPYLGGLNYTDIQVELFH</sequence>
<dbReference type="Proteomes" id="UP000265566">
    <property type="component" value="Chromosome 5"/>
</dbReference>
<evidence type="ECO:0000313" key="4">
    <source>
        <dbReference type="EMBL" id="AES94152.1"/>
    </source>
</evidence>
<keyword evidence="3" id="KW-0732">Signal</keyword>
<organism evidence="4 7">
    <name type="scientific">Medicago truncatula</name>
    <name type="common">Barrel medic</name>
    <name type="synonym">Medicago tribuloides</name>
    <dbReference type="NCBI Taxonomy" id="3880"/>
    <lineage>
        <taxon>Eukaryota</taxon>
        <taxon>Viridiplantae</taxon>
        <taxon>Streptophyta</taxon>
        <taxon>Embryophyta</taxon>
        <taxon>Tracheophyta</taxon>
        <taxon>Spermatophyta</taxon>
        <taxon>Magnoliopsida</taxon>
        <taxon>eudicotyledons</taxon>
        <taxon>Gunneridae</taxon>
        <taxon>Pentapetalae</taxon>
        <taxon>rosids</taxon>
        <taxon>fabids</taxon>
        <taxon>Fabales</taxon>
        <taxon>Fabaceae</taxon>
        <taxon>Papilionoideae</taxon>
        <taxon>50 kb inversion clade</taxon>
        <taxon>NPAAA clade</taxon>
        <taxon>Hologalegina</taxon>
        <taxon>IRL clade</taxon>
        <taxon>Trifolieae</taxon>
        <taxon>Medicago</taxon>
    </lineage>
</organism>
<reference evidence="5" key="5">
    <citation type="journal article" date="2018" name="Nat. Plants">
        <title>Whole-genome landscape of Medicago truncatula symbiotic genes.</title>
        <authorList>
            <person name="Pecrix Y."/>
            <person name="Gamas P."/>
            <person name="Carrere S."/>
        </authorList>
    </citation>
    <scope>NUCLEOTIDE SEQUENCE</scope>
    <source>
        <tissue evidence="5">Leaves</tissue>
    </source>
</reference>
<dbReference type="HOGENOM" id="CLU_172154_0_0_1"/>